<dbReference type="InterPro" id="IPR059040">
    <property type="entry name" value="HH_CyaD-like"/>
</dbReference>
<evidence type="ECO:0000313" key="13">
    <source>
        <dbReference type="EMBL" id="QCX51310.1"/>
    </source>
</evidence>
<evidence type="ECO:0000256" key="5">
    <source>
        <dbReference type="ARBA" id="ARBA00022519"/>
    </source>
</evidence>
<keyword evidence="6 9" id="KW-0812">Transmembrane</keyword>
<reference evidence="13 14" key="2">
    <citation type="submission" date="2019-04" db="EMBL/GenBank/DDBJ databases">
        <title>Complete Genome of UW386 and Higher Quality Genome of UW700.</title>
        <authorList>
            <person name="Jacobs J."/>
            <person name="Perez A."/>
            <person name="Steidl O."/>
            <person name="Allen C."/>
        </authorList>
    </citation>
    <scope>NUCLEOTIDE SEQUENCE [LARGE SCALE GENOMIC DNA]</scope>
    <source>
        <strain evidence="13 14">UW386</strain>
        <plasmid evidence="13">pUW386</plasmid>
        <plasmid evidence="14">puw386</plasmid>
    </source>
</reference>
<proteinExistence type="inferred from homology"/>
<dbReference type="Proteomes" id="UP000310553">
    <property type="component" value="Plasmid pUW386"/>
</dbReference>
<comment type="subcellular location">
    <subcellularLocation>
        <location evidence="1 9">Cell inner membrane</location>
        <topology evidence="1 9">Single-pass membrane protein</topology>
    </subcellularLocation>
</comment>
<dbReference type="Gene3D" id="2.40.50.100">
    <property type="match status" value="1"/>
</dbReference>
<dbReference type="EMBL" id="CP039340">
    <property type="protein sequence ID" value="QCX51310.1"/>
    <property type="molecule type" value="Genomic_DNA"/>
</dbReference>
<dbReference type="InterPro" id="IPR010129">
    <property type="entry name" value="T1SS_HlyD"/>
</dbReference>
<dbReference type="PRINTS" id="PR01490">
    <property type="entry name" value="RTXTOXIND"/>
</dbReference>
<keyword evidence="4 9" id="KW-1003">Cell membrane</keyword>
<keyword evidence="3 9" id="KW-0813">Transport</keyword>
<keyword evidence="13" id="KW-0614">Plasmid</keyword>
<gene>
    <name evidence="12" type="primary">cyaD</name>
    <name evidence="13" type="ORF">E7Z57_19670</name>
    <name evidence="12" type="ORF">RUN39_v1_300008</name>
</gene>
<dbReference type="AlphaFoldDB" id="A0A0S4TPN6"/>
<feature type="domain" description="AprE-like beta-barrel" evidence="11">
    <location>
        <begin position="337"/>
        <end position="424"/>
    </location>
</feature>
<geneLocation type="plasmid" evidence="13">
    <name>pUW386</name>
</geneLocation>
<accession>A0A0S4TPN6</accession>
<evidence type="ECO:0000256" key="3">
    <source>
        <dbReference type="ARBA" id="ARBA00022448"/>
    </source>
</evidence>
<feature type="transmembrane region" description="Helical" evidence="9">
    <location>
        <begin position="61"/>
        <end position="79"/>
    </location>
</feature>
<feature type="domain" description="CyaD-like alpha-helical hairpin" evidence="10">
    <location>
        <begin position="130"/>
        <end position="296"/>
    </location>
</feature>
<protein>
    <recommendedName>
        <fullName evidence="9">Membrane fusion protein (MFP) family protein</fullName>
    </recommendedName>
</protein>
<dbReference type="PANTHER" id="PTHR30386:SF27">
    <property type="entry name" value="MEMBRANE FUSION PROTEIN (MFP) FAMILY PROTEIN"/>
    <property type="match status" value="1"/>
</dbReference>
<dbReference type="GO" id="GO:0005886">
    <property type="term" value="C:plasma membrane"/>
    <property type="evidence" value="ECO:0007669"/>
    <property type="project" value="UniProtKB-SubCell"/>
</dbReference>
<evidence type="ECO:0000256" key="9">
    <source>
        <dbReference type="RuleBase" id="RU365093"/>
    </source>
</evidence>
<dbReference type="PATRIC" id="fig|305.106.peg.2178"/>
<evidence type="ECO:0000259" key="10">
    <source>
        <dbReference type="Pfam" id="PF25988"/>
    </source>
</evidence>
<dbReference type="GO" id="GO:0009306">
    <property type="term" value="P:protein secretion"/>
    <property type="evidence" value="ECO:0007669"/>
    <property type="project" value="InterPro"/>
</dbReference>
<dbReference type="InterPro" id="IPR058982">
    <property type="entry name" value="Beta-barrel_AprE"/>
</dbReference>
<evidence type="ECO:0000313" key="14">
    <source>
        <dbReference type="Proteomes" id="UP000310553"/>
    </source>
</evidence>
<dbReference type="EMBL" id="LN899819">
    <property type="protein sequence ID" value="CUV12020.1"/>
    <property type="molecule type" value="Genomic_DNA"/>
</dbReference>
<name>A0A0S4TPN6_RALSL</name>
<evidence type="ECO:0000256" key="1">
    <source>
        <dbReference type="ARBA" id="ARBA00004377"/>
    </source>
</evidence>
<dbReference type="Pfam" id="PF25988">
    <property type="entry name" value="HH_CyaD"/>
    <property type="match status" value="1"/>
</dbReference>
<geneLocation type="plasmid" evidence="14">
    <name>puw386</name>
</geneLocation>
<keyword evidence="5 9" id="KW-0997">Cell inner membrane</keyword>
<dbReference type="Pfam" id="PF26002">
    <property type="entry name" value="Beta-barrel_AprE"/>
    <property type="match status" value="1"/>
</dbReference>
<reference evidence="12" key="1">
    <citation type="submission" date="2015-10" db="EMBL/GenBank/DDBJ databases">
        <authorList>
            <person name="Gilbert D.G."/>
        </authorList>
    </citation>
    <scope>NUCLEOTIDE SEQUENCE</scope>
    <source>
        <strain evidence="12">Phyl III-seqv23</strain>
    </source>
</reference>
<dbReference type="NCBIfam" id="TIGR01843">
    <property type="entry name" value="type_I_hlyD"/>
    <property type="match status" value="1"/>
</dbReference>
<sequence>MSLRHRWEAWGELWQRYRDVFRHYWKQRDALSLPRFEVHEAEFLPAALSLQAQPVSPAGRWVARILMLLIVVVLLWSILGKVDIIVNATGKIIPSERTKTIAAVEVATVRKLHVEEGQIVKAGDVLIELDARASDSERDKALGNEQLARLQAARSRALIEALDHGGTPHLPPLDGIPSARRNESEQHLVDQWRDYTAKLNRLDGEIRRYAEALPLATQRARDYADLAKDHDVSQHAYLEKEQARIDTEGQLREARDQKTALTAETRRVAQDSLTDAKKILGESSEDARRASVHSEQLKLVAPVSGTVQQLTVHTVGTAVPVAQPLMQIVPEQSVVEVEAFLENKDVGFVQEGQEAQVKIDTFEYTKYGTIPARVTHVSRDAIEDEKKGLIYSVMVTLDKTSIDVDGRKIKLSPGMSTTVEIKTGTRRVIEYVLSPLIQHARESLRER</sequence>
<keyword evidence="8 9" id="KW-0472">Membrane</keyword>
<evidence type="ECO:0000256" key="4">
    <source>
        <dbReference type="ARBA" id="ARBA00022475"/>
    </source>
</evidence>
<evidence type="ECO:0000313" key="12">
    <source>
        <dbReference type="EMBL" id="CUV12020.1"/>
    </source>
</evidence>
<evidence type="ECO:0000256" key="6">
    <source>
        <dbReference type="ARBA" id="ARBA00022692"/>
    </source>
</evidence>
<evidence type="ECO:0000256" key="7">
    <source>
        <dbReference type="ARBA" id="ARBA00022989"/>
    </source>
</evidence>
<dbReference type="SUPFAM" id="SSF111369">
    <property type="entry name" value="HlyD-like secretion proteins"/>
    <property type="match status" value="1"/>
</dbReference>
<dbReference type="InterPro" id="IPR006144">
    <property type="entry name" value="Secretion_HlyD_CS"/>
</dbReference>
<comment type="similarity">
    <text evidence="2 9">Belongs to the membrane fusion protein (MFP) (TC 8.A.1) family.</text>
</comment>
<dbReference type="InterPro" id="IPR050739">
    <property type="entry name" value="MFP"/>
</dbReference>
<evidence type="ECO:0000256" key="8">
    <source>
        <dbReference type="ARBA" id="ARBA00023136"/>
    </source>
</evidence>
<evidence type="ECO:0000259" key="11">
    <source>
        <dbReference type="Pfam" id="PF26002"/>
    </source>
</evidence>
<organism evidence="12">
    <name type="scientific">Ralstonia solanacearum</name>
    <name type="common">Pseudomonas solanacearum</name>
    <dbReference type="NCBI Taxonomy" id="305"/>
    <lineage>
        <taxon>Bacteria</taxon>
        <taxon>Pseudomonadati</taxon>
        <taxon>Pseudomonadota</taxon>
        <taxon>Betaproteobacteria</taxon>
        <taxon>Burkholderiales</taxon>
        <taxon>Burkholderiaceae</taxon>
        <taxon>Ralstonia</taxon>
        <taxon>Ralstonia solanacearum species complex</taxon>
    </lineage>
</organism>
<dbReference type="Gene3D" id="2.40.30.170">
    <property type="match status" value="1"/>
</dbReference>
<dbReference type="PROSITE" id="PS00543">
    <property type="entry name" value="HLYD_FAMILY"/>
    <property type="match status" value="1"/>
</dbReference>
<dbReference type="PANTHER" id="PTHR30386">
    <property type="entry name" value="MEMBRANE FUSION SUBUNIT OF EMRAB-TOLC MULTIDRUG EFFLUX PUMP"/>
    <property type="match status" value="1"/>
</dbReference>
<dbReference type="Gene3D" id="1.10.287.470">
    <property type="entry name" value="Helix hairpin bin"/>
    <property type="match status" value="1"/>
</dbReference>
<evidence type="ECO:0000256" key="2">
    <source>
        <dbReference type="ARBA" id="ARBA00009477"/>
    </source>
</evidence>
<keyword evidence="7 9" id="KW-1133">Transmembrane helix</keyword>